<keyword evidence="3" id="KW-1185">Reference proteome</keyword>
<evidence type="ECO:0000313" key="2">
    <source>
        <dbReference type="EMBL" id="TSJ36326.1"/>
    </source>
</evidence>
<reference evidence="2 3" key="1">
    <citation type="submission" date="2019-07" db="EMBL/GenBank/DDBJ databases">
        <authorList>
            <person name="Huq M.A."/>
        </authorList>
    </citation>
    <scope>NUCLEOTIDE SEQUENCE [LARGE SCALE GENOMIC DNA]</scope>
    <source>
        <strain evidence="2 3">MAH-19</strain>
    </source>
</reference>
<name>A0A556M917_9SPHI</name>
<dbReference type="Proteomes" id="UP000318733">
    <property type="component" value="Unassembled WGS sequence"/>
</dbReference>
<protein>
    <submittedName>
        <fullName evidence="2">DUF4199 domain-containing protein</fullName>
    </submittedName>
</protein>
<dbReference type="AlphaFoldDB" id="A0A556M917"/>
<feature type="transmembrane region" description="Helical" evidence="1">
    <location>
        <begin position="39"/>
        <end position="56"/>
    </location>
</feature>
<dbReference type="RefSeq" id="WP_144250618.1">
    <property type="nucleotide sequence ID" value="NZ_VLPK01000007.1"/>
</dbReference>
<keyword evidence="1" id="KW-0472">Membrane</keyword>
<feature type="transmembrane region" description="Helical" evidence="1">
    <location>
        <begin position="77"/>
        <end position="97"/>
    </location>
</feature>
<gene>
    <name evidence="2" type="ORF">FO440_22740</name>
</gene>
<evidence type="ECO:0000313" key="3">
    <source>
        <dbReference type="Proteomes" id="UP000318733"/>
    </source>
</evidence>
<feature type="transmembrane region" description="Helical" evidence="1">
    <location>
        <begin position="109"/>
        <end position="128"/>
    </location>
</feature>
<dbReference type="EMBL" id="VLPK01000007">
    <property type="protein sequence ID" value="TSJ36326.1"/>
    <property type="molecule type" value="Genomic_DNA"/>
</dbReference>
<keyword evidence="1" id="KW-1133">Transmembrane helix</keyword>
<keyword evidence="1" id="KW-0812">Transmembrane</keyword>
<comment type="caution">
    <text evidence="2">The sequence shown here is derived from an EMBL/GenBank/DDBJ whole genome shotgun (WGS) entry which is preliminary data.</text>
</comment>
<sequence>MKNALISGIVIGALSALWLFILLWTGVTTTKGQTSGFEYGVVIIPVAGVFLGVLSYKKNEKHNEINFFEALLQCFKILLVAGFLAGFLGIMYVNFFGSKNGSQDFSGRLFGALLVGVIVSLGVSVILMSRSSRID</sequence>
<proteinExistence type="predicted"/>
<dbReference type="OrthoDB" id="796718at2"/>
<evidence type="ECO:0000256" key="1">
    <source>
        <dbReference type="SAM" id="Phobius"/>
    </source>
</evidence>
<accession>A0A556M917</accession>
<dbReference type="InterPro" id="IPR025250">
    <property type="entry name" value="DUF4199"/>
</dbReference>
<dbReference type="Pfam" id="PF13858">
    <property type="entry name" value="DUF4199"/>
    <property type="match status" value="1"/>
</dbReference>
<feature type="transmembrane region" description="Helical" evidence="1">
    <location>
        <begin position="5"/>
        <end position="27"/>
    </location>
</feature>
<organism evidence="2 3">
    <name type="scientific">Mucilaginibacter corticis</name>
    <dbReference type="NCBI Taxonomy" id="2597670"/>
    <lineage>
        <taxon>Bacteria</taxon>
        <taxon>Pseudomonadati</taxon>
        <taxon>Bacteroidota</taxon>
        <taxon>Sphingobacteriia</taxon>
        <taxon>Sphingobacteriales</taxon>
        <taxon>Sphingobacteriaceae</taxon>
        <taxon>Mucilaginibacter</taxon>
    </lineage>
</organism>